<name>A0ACC0UQG9_9HYPO</name>
<organism evidence="1 2">
    <name type="scientific">Trichothecium roseum</name>
    <dbReference type="NCBI Taxonomy" id="47278"/>
    <lineage>
        <taxon>Eukaryota</taxon>
        <taxon>Fungi</taxon>
        <taxon>Dikarya</taxon>
        <taxon>Ascomycota</taxon>
        <taxon>Pezizomycotina</taxon>
        <taxon>Sordariomycetes</taxon>
        <taxon>Hypocreomycetidae</taxon>
        <taxon>Hypocreales</taxon>
        <taxon>Hypocreales incertae sedis</taxon>
        <taxon>Trichothecium</taxon>
    </lineage>
</organism>
<dbReference type="Proteomes" id="UP001163324">
    <property type="component" value="Chromosome 9"/>
</dbReference>
<sequence length="1114" mass="123167">MIWYLLYPLRGTSEPPVLSPSHPLRTAFARYGRSAARHVVTTLLVSAAVATILIYPIPYLFTNDLVNGASNLPHHVWTVAQPLPYQTAAESDVVMRSAWVHSSYMQALSKDLLAAALDIQDELLGATKDFRPKRVEGEAPLVNSMDIDMSPSQRDAFHVINGLTDQAWFFQSPLQYWGNSKELILADDDVLATVNDRKNMSTVVNVTLRHSMVFSGKRFEDRRILAADALVITLFHLRDSPVGKQWERKAAELAQNAGGRWTVYPPDGRISTSRLYEFQFRPISTEDTLTLALAYGLAIGYFLMSLSKLRAVKSKFGLMVTVVTQIVFAIMSSFTVCATFNVDLSRIPRAAYPLVILAMSLENIFRLINAVLSCPAEDSTSNRIGQAFGGTAPVAIASVMQNVLILSILSHLVSPGVSGFCIFLAVAIVFDVFYLSTFFLAVLSVDVRRTELSDALAKAPIHQHRHYKKDPRRQQIWIEKVLHGNVALSTRIAGTVVMVGFILISHWHFYEDETVLNTTIALFQDLDPLRGTWFSKPSMLDEVHQARSPSSWLRLQDHESAREIINVINPSGHSYIAQVFEPIVFVLDGSNRTPHSREPALLPAAYDFINHQLTQFIVIVVVIISALRLLISYLLWEDEANIEEERLAEETPLLTIKSLPAEHILDIAMLATSAEGHLISAGLDRQIRIWDIRSGEPCYSIPIRDDHGDDIFPVRALATSEDSQWLAILTDFRVALWSLSSKNWGPSIPVDTCGQKPQALFFTSVDAQGLPELILVRKNGTVVELAVDQVPGGDDFSICKMPLVSTEPVIIKASAQSPAHIYIVTASKTGCVHVATSAGERWVSPHLHHDYLEHHKVHQVIGLGQLGLFLVATSTRVFIVGLDDHEVLHAFTTEPMKERSLRCTFQCARTNTDQAVGVIYLTLAYVSAESGDCILQNYTPTEDANLILARSSSGANEGCNWGSARQTRKYISNPGHFVILSDGSVAGIRRKAAPPPQSYPVDGLRKRFGTWNVDSSADPWDVWTAAPLGRAIEDEEQHLFQDGEQQSKLLVTSIGPITKLGQMSTAFGFGNVIKLVTVGGHERFEVPGKDNGHDSLLVGSRRRRTGASRGRAGT</sequence>
<protein>
    <submittedName>
        <fullName evidence="1">Uncharacterized protein</fullName>
    </submittedName>
</protein>
<dbReference type="EMBL" id="CM047948">
    <property type="protein sequence ID" value="KAI9896228.1"/>
    <property type="molecule type" value="Genomic_DNA"/>
</dbReference>
<proteinExistence type="predicted"/>
<keyword evidence="2" id="KW-1185">Reference proteome</keyword>
<evidence type="ECO:0000313" key="2">
    <source>
        <dbReference type="Proteomes" id="UP001163324"/>
    </source>
</evidence>
<gene>
    <name evidence="1" type="ORF">N3K66_008400</name>
</gene>
<accession>A0ACC0UQG9</accession>
<comment type="caution">
    <text evidence="1">The sequence shown here is derived from an EMBL/GenBank/DDBJ whole genome shotgun (WGS) entry which is preliminary data.</text>
</comment>
<reference evidence="1" key="1">
    <citation type="submission" date="2022-10" db="EMBL/GenBank/DDBJ databases">
        <title>Complete Genome of Trichothecium roseum strain YXFP-22015, a Plant Pathogen Isolated from Citrus.</title>
        <authorList>
            <person name="Wang Y."/>
            <person name="Zhu L."/>
        </authorList>
    </citation>
    <scope>NUCLEOTIDE SEQUENCE</scope>
    <source>
        <strain evidence="1">YXFP-22015</strain>
    </source>
</reference>
<evidence type="ECO:0000313" key="1">
    <source>
        <dbReference type="EMBL" id="KAI9896228.1"/>
    </source>
</evidence>